<dbReference type="RefSeq" id="WP_290333554.1">
    <property type="nucleotide sequence ID" value="NZ_JAUFPU010000018.1"/>
</dbReference>
<sequence length="637" mass="71307">MSCPVHDWLTVPKRLIAYYYHALPRGTRLAMAGVTLLLVLVASMTIWWLQNSHQSAGQRAAAEADNAARLLEQRVLATNREIDLMLDDIARDAARMPMAPPLEWSEPTGFEAIMMLRHKPERLPHVTVLTILDPQGRVAYSAKANRGDNFSDLPFIRQLIANPSLRLVISPPYTLRTTGKLGTVFARPVLDDQGKLHAIVVAGVHLDAWQRHLTGIELGQYGSVILMDTQYRLIAREPLTDRASLGTQVQPSQMQPSGLRDQTYFVVSPLDNERRLSGVRKLAEYPFILGVGLSERDYLAEWRAALLVCVFGMISLLAFGGWLMYLLWQSGRHAKLLAEREARLAAQESRMRSMVEASPCALGLIDFTHDRIRYVNPDMGLLFGMAAEDMAGKELAELFVRPEEWRACRKALHEATTLRELEYAVRNGDSERWVILSATVLDGDGDSEGDDVLVSLIDVTSRHVRETRLSHEAGTDSLTGLANRRRFFERGSETFELARRHRRPFSLLMIDIDHFKQVNDIHGHAVGDEVLVRLARLLEVTLRQGDLAVRLGGEEFVAVLPETNLEHAIEAAERIREAVENAPLTLEDGTLIEFTVSVGAAQMQEDDKELQSLLIAADAALYRAKANGRNRVEADNL</sequence>
<dbReference type="CDD" id="cd12915">
    <property type="entry name" value="PDC2_DGC_like"/>
    <property type="match status" value="1"/>
</dbReference>
<dbReference type="PROSITE" id="PS50112">
    <property type="entry name" value="PAS"/>
    <property type="match status" value="1"/>
</dbReference>
<dbReference type="SUPFAM" id="SSF55073">
    <property type="entry name" value="Nucleotide cyclase"/>
    <property type="match status" value="1"/>
</dbReference>
<feature type="transmembrane region" description="Helical" evidence="3">
    <location>
        <begin position="29"/>
        <end position="49"/>
    </location>
</feature>
<feature type="domain" description="GGDEF" evidence="5">
    <location>
        <begin position="503"/>
        <end position="637"/>
    </location>
</feature>
<keyword evidence="3" id="KW-1133">Transmembrane helix</keyword>
<reference evidence="6" key="1">
    <citation type="journal article" date="2014" name="Int. J. Syst. Evol. Microbiol.">
        <title>Complete genome of a new Firmicutes species belonging to the dominant human colonic microbiota ('Ruminococcus bicirculans') reveals two chromosomes and a selective capacity to utilize plant glucans.</title>
        <authorList>
            <consortium name="NISC Comparative Sequencing Program"/>
            <person name="Wegmann U."/>
            <person name="Louis P."/>
            <person name="Goesmann A."/>
            <person name="Henrissat B."/>
            <person name="Duncan S.H."/>
            <person name="Flint H.J."/>
        </authorList>
    </citation>
    <scope>NUCLEOTIDE SEQUENCE</scope>
    <source>
        <strain evidence="6">CECT 7703</strain>
    </source>
</reference>
<dbReference type="PANTHER" id="PTHR45138:SF9">
    <property type="entry name" value="DIGUANYLATE CYCLASE DGCM-RELATED"/>
    <property type="match status" value="1"/>
</dbReference>
<proteinExistence type="predicted"/>
<comment type="catalytic activity">
    <reaction evidence="2">
        <text>2 GTP = 3',3'-c-di-GMP + 2 diphosphate</text>
        <dbReference type="Rhea" id="RHEA:24898"/>
        <dbReference type="ChEBI" id="CHEBI:33019"/>
        <dbReference type="ChEBI" id="CHEBI:37565"/>
        <dbReference type="ChEBI" id="CHEBI:58805"/>
        <dbReference type="EC" id="2.7.7.65"/>
    </reaction>
</comment>
<evidence type="ECO:0000256" key="2">
    <source>
        <dbReference type="ARBA" id="ARBA00034247"/>
    </source>
</evidence>
<feature type="transmembrane region" description="Helical" evidence="3">
    <location>
        <begin position="304"/>
        <end position="328"/>
    </location>
</feature>
<keyword evidence="3" id="KW-0812">Transmembrane</keyword>
<evidence type="ECO:0000259" key="5">
    <source>
        <dbReference type="PROSITE" id="PS50887"/>
    </source>
</evidence>
<dbReference type="EMBL" id="JAUFPU010000018">
    <property type="protein sequence ID" value="MDN3578181.1"/>
    <property type="molecule type" value="Genomic_DNA"/>
</dbReference>
<dbReference type="InterPro" id="IPR029787">
    <property type="entry name" value="Nucleotide_cyclase"/>
</dbReference>
<gene>
    <name evidence="6" type="ORF">QWZ03_15545</name>
</gene>
<evidence type="ECO:0000259" key="4">
    <source>
        <dbReference type="PROSITE" id="PS50112"/>
    </source>
</evidence>
<dbReference type="SMART" id="SM00091">
    <property type="entry name" value="PAS"/>
    <property type="match status" value="1"/>
</dbReference>
<dbReference type="InterPro" id="IPR035965">
    <property type="entry name" value="PAS-like_dom_sf"/>
</dbReference>
<dbReference type="PROSITE" id="PS50887">
    <property type="entry name" value="GGDEF"/>
    <property type="match status" value="1"/>
</dbReference>
<evidence type="ECO:0000256" key="3">
    <source>
        <dbReference type="SAM" id="Phobius"/>
    </source>
</evidence>
<evidence type="ECO:0000256" key="1">
    <source>
        <dbReference type="ARBA" id="ARBA00012528"/>
    </source>
</evidence>
<keyword evidence="7" id="KW-1185">Reference proteome</keyword>
<dbReference type="SMART" id="SM00267">
    <property type="entry name" value="GGDEF"/>
    <property type="match status" value="1"/>
</dbReference>
<reference evidence="6" key="2">
    <citation type="submission" date="2023-06" db="EMBL/GenBank/DDBJ databases">
        <authorList>
            <person name="Lucena T."/>
            <person name="Sun Q."/>
        </authorList>
    </citation>
    <scope>NUCLEOTIDE SEQUENCE</scope>
    <source>
        <strain evidence="6">CECT 7703</strain>
    </source>
</reference>
<evidence type="ECO:0000313" key="7">
    <source>
        <dbReference type="Proteomes" id="UP001180081"/>
    </source>
</evidence>
<dbReference type="InterPro" id="IPR000014">
    <property type="entry name" value="PAS"/>
</dbReference>
<dbReference type="PANTHER" id="PTHR45138">
    <property type="entry name" value="REGULATORY COMPONENTS OF SENSORY TRANSDUCTION SYSTEM"/>
    <property type="match status" value="1"/>
</dbReference>
<dbReference type="NCBIfam" id="TIGR00229">
    <property type="entry name" value="sensory_box"/>
    <property type="match status" value="1"/>
</dbReference>
<protein>
    <recommendedName>
        <fullName evidence="1">diguanylate cyclase</fullName>
        <ecNumber evidence="1">2.7.7.65</ecNumber>
    </recommendedName>
</protein>
<name>A0ABT8B7Q7_9NEIS</name>
<keyword evidence="6" id="KW-0808">Transferase</keyword>
<dbReference type="Pfam" id="PF00990">
    <property type="entry name" value="GGDEF"/>
    <property type="match status" value="1"/>
</dbReference>
<dbReference type="CDD" id="cd00130">
    <property type="entry name" value="PAS"/>
    <property type="match status" value="1"/>
</dbReference>
<dbReference type="NCBIfam" id="TIGR00254">
    <property type="entry name" value="GGDEF"/>
    <property type="match status" value="1"/>
</dbReference>
<dbReference type="GO" id="GO:0052621">
    <property type="term" value="F:diguanylate cyclase activity"/>
    <property type="evidence" value="ECO:0007669"/>
    <property type="project" value="UniProtKB-EC"/>
</dbReference>
<dbReference type="InterPro" id="IPR050469">
    <property type="entry name" value="Diguanylate_Cyclase"/>
</dbReference>
<evidence type="ECO:0000313" key="6">
    <source>
        <dbReference type="EMBL" id="MDN3578181.1"/>
    </source>
</evidence>
<dbReference type="CDD" id="cd01949">
    <property type="entry name" value="GGDEF"/>
    <property type="match status" value="1"/>
</dbReference>
<dbReference type="Pfam" id="PF08448">
    <property type="entry name" value="PAS_4"/>
    <property type="match status" value="1"/>
</dbReference>
<accession>A0ABT8B7Q7</accession>
<comment type="caution">
    <text evidence="6">The sequence shown here is derived from an EMBL/GenBank/DDBJ whole genome shotgun (WGS) entry which is preliminary data.</text>
</comment>
<dbReference type="Gene3D" id="3.30.450.20">
    <property type="entry name" value="PAS domain"/>
    <property type="match status" value="3"/>
</dbReference>
<dbReference type="CDD" id="cd12914">
    <property type="entry name" value="PDC1_DGC_like"/>
    <property type="match status" value="1"/>
</dbReference>
<keyword evidence="3" id="KW-0472">Membrane</keyword>
<organism evidence="6 7">
    <name type="scientific">Chitinimonas viridis</name>
    <dbReference type="NCBI Taxonomy" id="664880"/>
    <lineage>
        <taxon>Bacteria</taxon>
        <taxon>Pseudomonadati</taxon>
        <taxon>Pseudomonadota</taxon>
        <taxon>Betaproteobacteria</taxon>
        <taxon>Neisseriales</taxon>
        <taxon>Chitinibacteraceae</taxon>
        <taxon>Chitinimonas</taxon>
    </lineage>
</organism>
<dbReference type="InterPro" id="IPR043128">
    <property type="entry name" value="Rev_trsase/Diguanyl_cyclase"/>
</dbReference>
<dbReference type="Proteomes" id="UP001180081">
    <property type="component" value="Unassembled WGS sequence"/>
</dbReference>
<dbReference type="InterPro" id="IPR000160">
    <property type="entry name" value="GGDEF_dom"/>
</dbReference>
<dbReference type="EC" id="2.7.7.65" evidence="1"/>
<keyword evidence="6" id="KW-0548">Nucleotidyltransferase</keyword>
<dbReference type="SUPFAM" id="SSF55785">
    <property type="entry name" value="PYP-like sensor domain (PAS domain)"/>
    <property type="match status" value="1"/>
</dbReference>
<dbReference type="Gene3D" id="3.30.70.270">
    <property type="match status" value="1"/>
</dbReference>
<feature type="domain" description="PAS" evidence="4">
    <location>
        <begin position="347"/>
        <end position="419"/>
    </location>
</feature>
<dbReference type="InterPro" id="IPR013656">
    <property type="entry name" value="PAS_4"/>
</dbReference>